<keyword evidence="3" id="KW-1185">Reference proteome</keyword>
<dbReference type="EMBL" id="VEPZ02001584">
    <property type="protein sequence ID" value="KAE8667097.1"/>
    <property type="molecule type" value="Genomic_DNA"/>
</dbReference>
<evidence type="ECO:0000313" key="2">
    <source>
        <dbReference type="EMBL" id="KAE8667097.1"/>
    </source>
</evidence>
<organism evidence="2 3">
    <name type="scientific">Hibiscus syriacus</name>
    <name type="common">Rose of Sharon</name>
    <dbReference type="NCBI Taxonomy" id="106335"/>
    <lineage>
        <taxon>Eukaryota</taxon>
        <taxon>Viridiplantae</taxon>
        <taxon>Streptophyta</taxon>
        <taxon>Embryophyta</taxon>
        <taxon>Tracheophyta</taxon>
        <taxon>Spermatophyta</taxon>
        <taxon>Magnoliopsida</taxon>
        <taxon>eudicotyledons</taxon>
        <taxon>Gunneridae</taxon>
        <taxon>Pentapetalae</taxon>
        <taxon>rosids</taxon>
        <taxon>malvids</taxon>
        <taxon>Malvales</taxon>
        <taxon>Malvaceae</taxon>
        <taxon>Malvoideae</taxon>
        <taxon>Hibiscus</taxon>
    </lineage>
</organism>
<dbReference type="PANTHER" id="PTHR36369">
    <property type="entry name" value="TRANSMEMBRANE PROTEIN"/>
    <property type="match status" value="1"/>
</dbReference>
<keyword evidence="1" id="KW-1133">Transmembrane helix</keyword>
<dbReference type="AlphaFoldDB" id="A0A6A2Y7R3"/>
<dbReference type="PANTHER" id="PTHR36369:SF1">
    <property type="entry name" value="TRANSMEMBRANE PROTEIN"/>
    <property type="match status" value="1"/>
</dbReference>
<name>A0A6A2Y7R3_HIBSY</name>
<gene>
    <name evidence="2" type="ORF">F3Y22_tig00112452pilonHSYRG00068</name>
</gene>
<proteinExistence type="predicted"/>
<sequence>MNQLLDSRVEALAFNYVSFGIYTIFNNLWAWVAVITAALKKNDSFTRGFNFISPASVTKTVVSQSVCNDGATKGGMPKLTVYYYNDIGEKTDVVGDTTETGWSDGDGYRKEGSCGGEWWESWERVLRLRKGERGWYRYQDFTAINGNVVRLWDDRVEEEGTAQAVLYGSWCFS</sequence>
<protein>
    <submittedName>
        <fullName evidence="2">Plant invertase/pectin methylesterase inhibitor superfamily protein</fullName>
    </submittedName>
</protein>
<dbReference type="Proteomes" id="UP000436088">
    <property type="component" value="Unassembled WGS sequence"/>
</dbReference>
<reference evidence="2" key="1">
    <citation type="submission" date="2019-09" db="EMBL/GenBank/DDBJ databases">
        <title>Draft genome information of white flower Hibiscus syriacus.</title>
        <authorList>
            <person name="Kim Y.-M."/>
        </authorList>
    </citation>
    <scope>NUCLEOTIDE SEQUENCE [LARGE SCALE GENOMIC DNA]</scope>
    <source>
        <tissue evidence="2">Leaf</tissue>
    </source>
</reference>
<feature type="transmembrane region" description="Helical" evidence="1">
    <location>
        <begin position="20"/>
        <end position="39"/>
    </location>
</feature>
<evidence type="ECO:0000313" key="3">
    <source>
        <dbReference type="Proteomes" id="UP000436088"/>
    </source>
</evidence>
<accession>A0A6A2Y7R3</accession>
<evidence type="ECO:0000256" key="1">
    <source>
        <dbReference type="SAM" id="Phobius"/>
    </source>
</evidence>
<keyword evidence="1" id="KW-0472">Membrane</keyword>
<keyword evidence="1" id="KW-0812">Transmembrane</keyword>
<comment type="caution">
    <text evidence="2">The sequence shown here is derived from an EMBL/GenBank/DDBJ whole genome shotgun (WGS) entry which is preliminary data.</text>
</comment>